<organism evidence="1 2">
    <name type="scientific">Suillus discolor</name>
    <dbReference type="NCBI Taxonomy" id="1912936"/>
    <lineage>
        <taxon>Eukaryota</taxon>
        <taxon>Fungi</taxon>
        <taxon>Dikarya</taxon>
        <taxon>Basidiomycota</taxon>
        <taxon>Agaricomycotina</taxon>
        <taxon>Agaricomycetes</taxon>
        <taxon>Agaricomycetidae</taxon>
        <taxon>Boletales</taxon>
        <taxon>Suillineae</taxon>
        <taxon>Suillaceae</taxon>
        <taxon>Suillus</taxon>
    </lineage>
</organism>
<keyword evidence="2" id="KW-1185">Reference proteome</keyword>
<reference evidence="1" key="1">
    <citation type="journal article" date="2020" name="New Phytol.">
        <title>Comparative genomics reveals dynamic genome evolution in host specialist ectomycorrhizal fungi.</title>
        <authorList>
            <person name="Lofgren L.A."/>
            <person name="Nguyen N.H."/>
            <person name="Vilgalys R."/>
            <person name="Ruytinx J."/>
            <person name="Liao H.L."/>
            <person name="Branco S."/>
            <person name="Kuo A."/>
            <person name="LaButti K."/>
            <person name="Lipzen A."/>
            <person name="Andreopoulos W."/>
            <person name="Pangilinan J."/>
            <person name="Riley R."/>
            <person name="Hundley H."/>
            <person name="Na H."/>
            <person name="Barry K."/>
            <person name="Grigoriev I.V."/>
            <person name="Stajich J.E."/>
            <person name="Kennedy P.G."/>
        </authorList>
    </citation>
    <scope>NUCLEOTIDE SEQUENCE</scope>
    <source>
        <strain evidence="1">FC423</strain>
    </source>
</reference>
<name>A0A9P7ERA4_9AGAM</name>
<dbReference type="Gene3D" id="3.60.130.30">
    <property type="match status" value="1"/>
</dbReference>
<accession>A0A9P7ERA4</accession>
<dbReference type="RefSeq" id="XP_041284356.1">
    <property type="nucleotide sequence ID" value="XM_041432162.1"/>
</dbReference>
<dbReference type="GeneID" id="64694421"/>
<proteinExistence type="predicted"/>
<sequence>MVRYSDALHIQETGINPRHEQSLLEQFPPVGQLMLEQPTVVLDKFGLIVLWYLPGAINETIQENDMMAATKMMSNHLCKSISRTAAKKEKWRTHESNFRTSEHGLTLGCINLSPGWFLQGHPAPKFHPEISATLKQDGSTICQAIRWPAVLAATALRVMHGSLYWSSLTTQLGLGLWADNNQFKDMGTCLRQWVSSFTVLAVMCNHCSPLHRDSQSLAQWFDIITSIGDYGPVQMKLPNIGIEITYNSGVMVGTSGRIVRHGVNRVNGDRVSWVWYMRDDVHKFVNVPRGDYSKYKSIIADAFCCS</sequence>
<evidence type="ECO:0000313" key="2">
    <source>
        <dbReference type="Proteomes" id="UP000823399"/>
    </source>
</evidence>
<gene>
    <name evidence="1" type="ORF">F5147DRAFT_590178</name>
</gene>
<evidence type="ECO:0000313" key="1">
    <source>
        <dbReference type="EMBL" id="KAG2082967.1"/>
    </source>
</evidence>
<comment type="caution">
    <text evidence="1">The sequence shown here is derived from an EMBL/GenBank/DDBJ whole genome shotgun (WGS) entry which is preliminary data.</text>
</comment>
<dbReference type="OrthoDB" id="2692579at2759"/>
<dbReference type="EMBL" id="JABBWM010000304">
    <property type="protein sequence ID" value="KAG2082967.1"/>
    <property type="molecule type" value="Genomic_DNA"/>
</dbReference>
<dbReference type="Proteomes" id="UP000823399">
    <property type="component" value="Unassembled WGS sequence"/>
</dbReference>
<protein>
    <submittedName>
        <fullName evidence="1">Uncharacterized protein</fullName>
    </submittedName>
</protein>
<dbReference type="AlphaFoldDB" id="A0A9P7ERA4"/>